<dbReference type="PANTHER" id="PTHR10806">
    <property type="entry name" value="SIGNAL PEPTIDASE COMPLEX CATALYTIC SUBUNIT SEC11"/>
    <property type="match status" value="1"/>
</dbReference>
<evidence type="ECO:0000256" key="3">
    <source>
        <dbReference type="ARBA" id="ARBA00022692"/>
    </source>
</evidence>
<dbReference type="PANTHER" id="PTHR10806:SF6">
    <property type="entry name" value="SIGNAL PEPTIDASE COMPLEX CATALYTIC SUBUNIT SEC11"/>
    <property type="match status" value="1"/>
</dbReference>
<dbReference type="EMBL" id="DRZI01000259">
    <property type="protein sequence ID" value="HHP82208.1"/>
    <property type="molecule type" value="Genomic_DNA"/>
</dbReference>
<keyword evidence="2" id="KW-0645">Protease</keyword>
<dbReference type="InterPro" id="IPR036286">
    <property type="entry name" value="LexA/Signal_pep-like_sf"/>
</dbReference>
<comment type="subcellular location">
    <subcellularLocation>
        <location evidence="1">Membrane</location>
    </subcellularLocation>
</comment>
<gene>
    <name evidence="8" type="ORF">ENM84_06035</name>
</gene>
<dbReference type="GO" id="GO:0009003">
    <property type="term" value="F:signal peptidase activity"/>
    <property type="evidence" value="ECO:0007669"/>
    <property type="project" value="UniProtKB-EC"/>
</dbReference>
<keyword evidence="3 6" id="KW-0812">Transmembrane</keyword>
<dbReference type="SUPFAM" id="SSF51306">
    <property type="entry name" value="LexA/Signal peptidase"/>
    <property type="match status" value="1"/>
</dbReference>
<dbReference type="CDD" id="cd06462">
    <property type="entry name" value="Peptidase_S24_S26"/>
    <property type="match status" value="1"/>
</dbReference>
<dbReference type="EC" id="3.4.21.89" evidence="8"/>
<dbReference type="Gene3D" id="2.10.109.10">
    <property type="entry name" value="Umud Fragment, subunit A"/>
    <property type="match status" value="1"/>
</dbReference>
<accession>A0A7C5XN49</accession>
<comment type="caution">
    <text evidence="8">The sequence shown here is derived from an EMBL/GenBank/DDBJ whole genome shotgun (WGS) entry which is preliminary data.</text>
</comment>
<dbReference type="Pfam" id="PF00717">
    <property type="entry name" value="Peptidase_S24"/>
    <property type="match status" value="1"/>
</dbReference>
<feature type="transmembrane region" description="Helical" evidence="6">
    <location>
        <begin position="12"/>
        <end position="33"/>
    </location>
</feature>
<evidence type="ECO:0000313" key="8">
    <source>
        <dbReference type="EMBL" id="HHP82208.1"/>
    </source>
</evidence>
<evidence type="ECO:0000256" key="1">
    <source>
        <dbReference type="ARBA" id="ARBA00004370"/>
    </source>
</evidence>
<evidence type="ECO:0000256" key="4">
    <source>
        <dbReference type="ARBA" id="ARBA00022989"/>
    </source>
</evidence>
<sequence>MKALKKSLKITINIILILIILFLLYANIVYYIFGQITLAIVKGNSMYPLLRDGDLVIVVPSKSIDLGDIIIYRNDREEFVIHRVIAILHCGNNPLYITKGDNNYFIDSLSIVYRKSIECPNAVKTVINATNSEYRDYIIQLLYNVERGINNDRIEGKALSIGKTIIKITGLWIHS</sequence>
<protein>
    <submittedName>
        <fullName evidence="8">Signal peptidase I</fullName>
        <ecNumber evidence="8">3.4.21.89</ecNumber>
    </submittedName>
</protein>
<proteinExistence type="predicted"/>
<dbReference type="GO" id="GO:0016020">
    <property type="term" value="C:membrane"/>
    <property type="evidence" value="ECO:0007669"/>
    <property type="project" value="UniProtKB-SubCell"/>
</dbReference>
<dbReference type="NCBIfam" id="TIGR02228">
    <property type="entry name" value="sigpep_I_arch"/>
    <property type="match status" value="1"/>
</dbReference>
<dbReference type="GO" id="GO:0006465">
    <property type="term" value="P:signal peptide processing"/>
    <property type="evidence" value="ECO:0007669"/>
    <property type="project" value="InterPro"/>
</dbReference>
<keyword evidence="8" id="KW-0378">Hydrolase</keyword>
<evidence type="ECO:0000256" key="6">
    <source>
        <dbReference type="SAM" id="Phobius"/>
    </source>
</evidence>
<keyword evidence="4 6" id="KW-1133">Transmembrane helix</keyword>
<organism evidence="8">
    <name type="scientific">Ignisphaera aggregans</name>
    <dbReference type="NCBI Taxonomy" id="334771"/>
    <lineage>
        <taxon>Archaea</taxon>
        <taxon>Thermoproteota</taxon>
        <taxon>Thermoprotei</taxon>
        <taxon>Desulfurococcales</taxon>
        <taxon>Desulfurococcaceae</taxon>
        <taxon>Ignisphaera</taxon>
    </lineage>
</organism>
<reference evidence="8" key="1">
    <citation type="journal article" date="2020" name="mSystems">
        <title>Genome- and Community-Level Interaction Insights into Carbon Utilization and Element Cycling Functions of Hydrothermarchaeota in Hydrothermal Sediment.</title>
        <authorList>
            <person name="Zhou Z."/>
            <person name="Liu Y."/>
            <person name="Xu W."/>
            <person name="Pan J."/>
            <person name="Luo Z.H."/>
            <person name="Li M."/>
        </authorList>
    </citation>
    <scope>NUCLEOTIDE SEQUENCE [LARGE SCALE GENOMIC DNA]</scope>
    <source>
        <strain evidence="8">SpSt-1121</strain>
    </source>
</reference>
<keyword evidence="5 6" id="KW-0472">Membrane</keyword>
<dbReference type="InterPro" id="IPR015927">
    <property type="entry name" value="Peptidase_S24_S26A/B/C"/>
</dbReference>
<feature type="domain" description="Peptidase S24/S26A/S26B/S26C" evidence="7">
    <location>
        <begin position="36"/>
        <end position="85"/>
    </location>
</feature>
<dbReference type="AlphaFoldDB" id="A0A7C5XN49"/>
<evidence type="ECO:0000256" key="2">
    <source>
        <dbReference type="ARBA" id="ARBA00022670"/>
    </source>
</evidence>
<dbReference type="InterPro" id="IPR001733">
    <property type="entry name" value="Peptidase_S26B"/>
</dbReference>
<evidence type="ECO:0000256" key="5">
    <source>
        <dbReference type="ARBA" id="ARBA00023136"/>
    </source>
</evidence>
<evidence type="ECO:0000259" key="7">
    <source>
        <dbReference type="Pfam" id="PF00717"/>
    </source>
</evidence>
<name>A0A7C5XN49_9CREN</name>